<feature type="region of interest" description="Disordered" evidence="1">
    <location>
        <begin position="316"/>
        <end position="338"/>
    </location>
</feature>
<gene>
    <name evidence="2" type="ORF">EJ04DRAFT_515194</name>
</gene>
<name>A0A9P4QTA2_9PLEO</name>
<keyword evidence="3" id="KW-1185">Reference proteome</keyword>
<sequence length="410" mass="46697">MSRTIEVAARGPYQIIEAANKNDRFRLLSNPLMNKTDDERRVLLKRVRQAFQCLSHSIHFRFLDTGDHKFYARTQIHKAKPPHTDVCWKSTFECTESVRIDIRLQYRNFLQNDYASASKCGKLRQDFSFAVNILHELCHAVGVMRRGDLKEPHVRLDHPDKPELGYAWENFMFGGILNPFDRTSDGIKFLMHKVWSEDKEAFAAGGKEWTAMPVSYFAQWFQNETWDAIAEHGPVIVPSPPVELRLRASKIHYTVFSHDAEALEDVQRLQKQTSEHYTPLLGKAAIPSAALVVLTTKTQLTDLTSLQQSLVPIPSRISPRRNSRASTDVGSRLPPQTASISVPDKVEVSTKVVLQTVKITTRHVKKRTKRSNRCHCNGLAVVVQVIRSSPAIFPPSPLTRFRSHFQHSEA</sequence>
<evidence type="ECO:0000313" key="2">
    <source>
        <dbReference type="EMBL" id="KAF2730537.1"/>
    </source>
</evidence>
<dbReference type="OrthoDB" id="10254945at2759"/>
<evidence type="ECO:0000256" key="1">
    <source>
        <dbReference type="SAM" id="MobiDB-lite"/>
    </source>
</evidence>
<accession>A0A9P4QTA2</accession>
<dbReference type="Proteomes" id="UP000799444">
    <property type="component" value="Unassembled WGS sequence"/>
</dbReference>
<protein>
    <submittedName>
        <fullName evidence="2">Uncharacterized protein</fullName>
    </submittedName>
</protein>
<reference evidence="2" key="1">
    <citation type="journal article" date="2020" name="Stud. Mycol.">
        <title>101 Dothideomycetes genomes: a test case for predicting lifestyles and emergence of pathogens.</title>
        <authorList>
            <person name="Haridas S."/>
            <person name="Albert R."/>
            <person name="Binder M."/>
            <person name="Bloem J."/>
            <person name="Labutti K."/>
            <person name="Salamov A."/>
            <person name="Andreopoulos B."/>
            <person name="Baker S."/>
            <person name="Barry K."/>
            <person name="Bills G."/>
            <person name="Bluhm B."/>
            <person name="Cannon C."/>
            <person name="Castanera R."/>
            <person name="Culley D."/>
            <person name="Daum C."/>
            <person name="Ezra D."/>
            <person name="Gonzalez J."/>
            <person name="Henrissat B."/>
            <person name="Kuo A."/>
            <person name="Liang C."/>
            <person name="Lipzen A."/>
            <person name="Lutzoni F."/>
            <person name="Magnuson J."/>
            <person name="Mondo S."/>
            <person name="Nolan M."/>
            <person name="Ohm R."/>
            <person name="Pangilinan J."/>
            <person name="Park H.-J."/>
            <person name="Ramirez L."/>
            <person name="Alfaro M."/>
            <person name="Sun H."/>
            <person name="Tritt A."/>
            <person name="Yoshinaga Y."/>
            <person name="Zwiers L.-H."/>
            <person name="Turgeon B."/>
            <person name="Goodwin S."/>
            <person name="Spatafora J."/>
            <person name="Crous P."/>
            <person name="Grigoriev I."/>
        </authorList>
    </citation>
    <scope>NUCLEOTIDE SEQUENCE</scope>
    <source>
        <strain evidence="2">CBS 125425</strain>
    </source>
</reference>
<proteinExistence type="predicted"/>
<dbReference type="AlphaFoldDB" id="A0A9P4QTA2"/>
<comment type="caution">
    <text evidence="2">The sequence shown here is derived from an EMBL/GenBank/DDBJ whole genome shotgun (WGS) entry which is preliminary data.</text>
</comment>
<evidence type="ECO:0000313" key="3">
    <source>
        <dbReference type="Proteomes" id="UP000799444"/>
    </source>
</evidence>
<organism evidence="2 3">
    <name type="scientific">Polyplosphaeria fusca</name>
    <dbReference type="NCBI Taxonomy" id="682080"/>
    <lineage>
        <taxon>Eukaryota</taxon>
        <taxon>Fungi</taxon>
        <taxon>Dikarya</taxon>
        <taxon>Ascomycota</taxon>
        <taxon>Pezizomycotina</taxon>
        <taxon>Dothideomycetes</taxon>
        <taxon>Pleosporomycetidae</taxon>
        <taxon>Pleosporales</taxon>
        <taxon>Tetraplosphaeriaceae</taxon>
        <taxon>Polyplosphaeria</taxon>
    </lineage>
</organism>
<dbReference type="EMBL" id="ML996215">
    <property type="protein sequence ID" value="KAF2730537.1"/>
    <property type="molecule type" value="Genomic_DNA"/>
</dbReference>